<protein>
    <submittedName>
        <fullName evidence="2">Acyl-CoA synthetase FdrA</fullName>
    </submittedName>
</protein>
<feature type="domain" description="ATP-citrate synthase/succinyl-CoA ligase C-terminal" evidence="1">
    <location>
        <begin position="350"/>
        <end position="510"/>
    </location>
</feature>
<dbReference type="NCBIfam" id="NF004760">
    <property type="entry name" value="PRK06091.1"/>
    <property type="match status" value="1"/>
</dbReference>
<dbReference type="SUPFAM" id="SSF52210">
    <property type="entry name" value="Succinyl-CoA synthetase domains"/>
    <property type="match status" value="2"/>
</dbReference>
<evidence type="ECO:0000259" key="1">
    <source>
        <dbReference type="Pfam" id="PF00549"/>
    </source>
</evidence>
<accession>A0A7C1XII2</accession>
<reference evidence="2" key="1">
    <citation type="journal article" date="2020" name="mSystems">
        <title>Genome- and Community-Level Interaction Insights into Carbon Utilization and Element Cycling Functions of Hydrothermarchaeota in Hydrothermal Sediment.</title>
        <authorList>
            <person name="Zhou Z."/>
            <person name="Liu Y."/>
            <person name="Xu W."/>
            <person name="Pan J."/>
            <person name="Luo Z.H."/>
            <person name="Li M."/>
        </authorList>
    </citation>
    <scope>NUCLEOTIDE SEQUENCE [LARGE SCALE GENOMIC DNA]</scope>
    <source>
        <strain evidence="2">SpSt-222</strain>
    </source>
</reference>
<dbReference type="GO" id="GO:0004775">
    <property type="term" value="F:succinate-CoA ligase (ADP-forming) activity"/>
    <property type="evidence" value="ECO:0007669"/>
    <property type="project" value="TreeGrafter"/>
</dbReference>
<dbReference type="Gene3D" id="3.40.50.720">
    <property type="entry name" value="NAD(P)-binding Rossmann-like Domain"/>
    <property type="match status" value="1"/>
</dbReference>
<dbReference type="GO" id="GO:0005829">
    <property type="term" value="C:cytosol"/>
    <property type="evidence" value="ECO:0007669"/>
    <property type="project" value="TreeGrafter"/>
</dbReference>
<dbReference type="GO" id="GO:0004776">
    <property type="term" value="F:succinate-CoA ligase (GDP-forming) activity"/>
    <property type="evidence" value="ECO:0007669"/>
    <property type="project" value="TreeGrafter"/>
</dbReference>
<dbReference type="Gene3D" id="3.40.50.261">
    <property type="entry name" value="Succinyl-CoA synthetase domains"/>
    <property type="match status" value="2"/>
</dbReference>
<dbReference type="EMBL" id="DSJL01000010">
    <property type="protein sequence ID" value="HEF65049.1"/>
    <property type="molecule type" value="Genomic_DNA"/>
</dbReference>
<dbReference type="InterPro" id="IPR005811">
    <property type="entry name" value="SUCC_ACL_C"/>
</dbReference>
<dbReference type="InterPro" id="IPR016102">
    <property type="entry name" value="Succinyl-CoA_synth-like"/>
</dbReference>
<comment type="caution">
    <text evidence="2">The sequence shown here is derived from an EMBL/GenBank/DDBJ whole genome shotgun (WGS) entry which is preliminary data.</text>
</comment>
<dbReference type="Pfam" id="PF00549">
    <property type="entry name" value="Ligase_CoA"/>
    <property type="match status" value="1"/>
</dbReference>
<proteinExistence type="predicted"/>
<sequence length="514" mass="54413">MVVRVHVEPNAYFDSVALMAVAATVNRQPGVELAALLMGTSANLELLRDSGMWDARLEEVSPNDLVIAVRATDEATATAAIEQALQRLRAATPVRQPMDTVTIPRTLRSALRAAPQARIVAISVPGPYAPIEAEEALRSGRHVFLFSDNVPLSEEVRLKRLAQELGLLLMGPDCGTAFISGLGLGFMNAVRRGPIGIVAAAGTGLQQVASLVDWFGSGVSHGIGTGGRDLDEHVGGVTMLAGIDALAADPATEVLVLVSKPPAPQVAQRVLQHAAHCGKPVVVCFIGQPPESVENVRLAGNLTEAARLAVHLATGRPLDELELPGRNELAARLAAQRAALGPGQRFLRGLYSGGTLCDEAMQILAPRIGDIRSNVPLRADLRLTDPHRSQDHTFVDLGSDEFTVGRPHPMIDQTIRIERLFREAADPTVAGIVLDVVLGYGAAADPAADLAPAIQEARRSAEREGRSLPVIVALVGTRSDPQDYERQRRALEAAGAIVVPSNAWAAELAAQLVA</sequence>
<evidence type="ECO:0000313" key="2">
    <source>
        <dbReference type="EMBL" id="HEF65049.1"/>
    </source>
</evidence>
<name>A0A7C1XII2_THERO</name>
<gene>
    <name evidence="2" type="primary">fdrA</name>
    <name evidence="2" type="ORF">ENP47_05565</name>
</gene>
<organism evidence="2">
    <name type="scientific">Thermomicrobium roseum</name>
    <dbReference type="NCBI Taxonomy" id="500"/>
    <lineage>
        <taxon>Bacteria</taxon>
        <taxon>Pseudomonadati</taxon>
        <taxon>Thermomicrobiota</taxon>
        <taxon>Thermomicrobia</taxon>
        <taxon>Thermomicrobiales</taxon>
        <taxon>Thermomicrobiaceae</taxon>
        <taxon>Thermomicrobium</taxon>
    </lineage>
</organism>
<dbReference type="PANTHER" id="PTHR11117:SF24">
    <property type="entry name" value="PROTEIN FDRA"/>
    <property type="match status" value="1"/>
</dbReference>
<dbReference type="GO" id="GO:0006099">
    <property type="term" value="P:tricarboxylic acid cycle"/>
    <property type="evidence" value="ECO:0007669"/>
    <property type="project" value="TreeGrafter"/>
</dbReference>
<dbReference type="AlphaFoldDB" id="A0A7C1XII2"/>
<dbReference type="GO" id="GO:0009361">
    <property type="term" value="C:succinate-CoA ligase complex (ADP-forming)"/>
    <property type="evidence" value="ECO:0007669"/>
    <property type="project" value="TreeGrafter"/>
</dbReference>
<dbReference type="PANTHER" id="PTHR11117">
    <property type="entry name" value="SUCCINYL-COA LIGASE SUBUNIT ALPHA"/>
    <property type="match status" value="1"/>
</dbReference>